<name>A0A5C0SDY8_CRATE</name>
<accession>A0A5C0SDY8</accession>
<dbReference type="OrthoDB" id="1956655at2"/>
<protein>
    <submittedName>
        <fullName evidence="2">Uncharacterized protein</fullName>
    </submittedName>
</protein>
<gene>
    <name evidence="2" type="ORF">FQB35_10845</name>
</gene>
<dbReference type="AlphaFoldDB" id="A0A5C0SDY8"/>
<keyword evidence="1" id="KW-0472">Membrane</keyword>
<keyword evidence="3" id="KW-1185">Reference proteome</keyword>
<dbReference type="KEGG" id="crs:FQB35_10845"/>
<dbReference type="EMBL" id="CP042243">
    <property type="protein sequence ID" value="QEK12785.1"/>
    <property type="molecule type" value="Genomic_DNA"/>
</dbReference>
<proteinExistence type="predicted"/>
<evidence type="ECO:0000256" key="1">
    <source>
        <dbReference type="SAM" id="Phobius"/>
    </source>
</evidence>
<sequence length="129" mass="15402">MKKAYFPRMLNGFILTDEQIKQFDGFMKKYRNKPDRYIFREIAKVKNEVSEEVLQQHIKNLDLLEQMEGFVQDQNKERIKTVRKILTTNTASFNQKQQSAPATQFVSGASLLLWFLILVAIWPRSYYRY</sequence>
<dbReference type="Proteomes" id="UP000324646">
    <property type="component" value="Chromosome"/>
</dbReference>
<organism evidence="2 3">
    <name type="scientific">Crassaminicella thermophila</name>
    <dbReference type="NCBI Taxonomy" id="2599308"/>
    <lineage>
        <taxon>Bacteria</taxon>
        <taxon>Bacillati</taxon>
        <taxon>Bacillota</taxon>
        <taxon>Clostridia</taxon>
        <taxon>Eubacteriales</taxon>
        <taxon>Clostridiaceae</taxon>
        <taxon>Crassaminicella</taxon>
    </lineage>
</organism>
<evidence type="ECO:0000313" key="2">
    <source>
        <dbReference type="EMBL" id="QEK12785.1"/>
    </source>
</evidence>
<feature type="transmembrane region" description="Helical" evidence="1">
    <location>
        <begin position="105"/>
        <end position="123"/>
    </location>
</feature>
<keyword evidence="1" id="KW-0812">Transmembrane</keyword>
<dbReference type="RefSeq" id="WP_148809921.1">
    <property type="nucleotide sequence ID" value="NZ_CP042243.1"/>
</dbReference>
<keyword evidence="1" id="KW-1133">Transmembrane helix</keyword>
<reference evidence="2 3" key="1">
    <citation type="submission" date="2019-07" db="EMBL/GenBank/DDBJ databases">
        <title>Complete genome of Crassaminicella thermophila SY095.</title>
        <authorList>
            <person name="Li X."/>
        </authorList>
    </citation>
    <scope>NUCLEOTIDE SEQUENCE [LARGE SCALE GENOMIC DNA]</scope>
    <source>
        <strain evidence="2 3">SY095</strain>
    </source>
</reference>
<evidence type="ECO:0000313" key="3">
    <source>
        <dbReference type="Proteomes" id="UP000324646"/>
    </source>
</evidence>